<dbReference type="GO" id="GO:0005886">
    <property type="term" value="C:plasma membrane"/>
    <property type="evidence" value="ECO:0007669"/>
    <property type="project" value="UniProtKB-SubCell"/>
</dbReference>
<feature type="domain" description="Type II secretion system protein GspF" evidence="8">
    <location>
        <begin position="274"/>
        <end position="394"/>
    </location>
</feature>
<feature type="transmembrane region" description="Helical" evidence="7">
    <location>
        <begin position="213"/>
        <end position="239"/>
    </location>
</feature>
<dbReference type="PRINTS" id="PR00812">
    <property type="entry name" value="BCTERIALGSPF"/>
</dbReference>
<dbReference type="RefSeq" id="WP_107967422.1">
    <property type="nucleotide sequence ID" value="NZ_NWBU01000007.1"/>
</dbReference>
<keyword evidence="3" id="KW-1003">Cell membrane</keyword>
<feature type="domain" description="Type II secretion system protein GspF" evidence="8">
    <location>
        <begin position="72"/>
        <end position="194"/>
    </location>
</feature>
<organism evidence="9 10">
    <name type="scientific">Sphingomonas oleivorans</name>
    <dbReference type="NCBI Taxonomy" id="1735121"/>
    <lineage>
        <taxon>Bacteria</taxon>
        <taxon>Pseudomonadati</taxon>
        <taxon>Pseudomonadota</taxon>
        <taxon>Alphaproteobacteria</taxon>
        <taxon>Sphingomonadales</taxon>
        <taxon>Sphingomonadaceae</taxon>
        <taxon>Sphingomonas</taxon>
    </lineage>
</organism>
<dbReference type="EMBL" id="NWBU01000007">
    <property type="protein sequence ID" value="PTQ11428.1"/>
    <property type="molecule type" value="Genomic_DNA"/>
</dbReference>
<gene>
    <name evidence="9" type="ORF">CLG96_08230</name>
</gene>
<dbReference type="InterPro" id="IPR018076">
    <property type="entry name" value="T2SS_GspF_dom"/>
</dbReference>
<keyword evidence="4 7" id="KW-0812">Transmembrane</keyword>
<feature type="transmembrane region" description="Helical" evidence="7">
    <location>
        <begin position="171"/>
        <end position="193"/>
    </location>
</feature>
<comment type="caution">
    <text evidence="9">The sequence shown here is derived from an EMBL/GenBank/DDBJ whole genome shotgun (WGS) entry which is preliminary data.</text>
</comment>
<dbReference type="Pfam" id="PF00482">
    <property type="entry name" value="T2SSF"/>
    <property type="match status" value="2"/>
</dbReference>
<protein>
    <recommendedName>
        <fullName evidence="8">Type II secretion system protein GspF domain-containing protein</fullName>
    </recommendedName>
</protein>
<sequence length="405" mass="42764">MSEAPATRRRFRYTARTLAGDRIADSIAAPDRVTALRQLARADLVVIDIAETGTGTGTRRSAALHAQRLLIMRQFAVMLRARVELLEAIESIASGLADRTLRDGLREIAAGLRRGDRLAKAFATGLPGFPDHIYALLEAGETTGRLDRVIDEAVSELAVEARVARELRTALAYPLFLMGAGLLVILFMFLIVVPRFAAMIGSRRDSLEGLPAFVLGIGEAAQAHGLGILLAAILLGIGGHALGFSAAGKRMLLPLIERLPILSGLVAARQCASWARIMAFAIGAGVGLLEASTLALAALPDGRFRAALAHAARGFRAGKTVADALAETGAIGAMDVSLLRAGQRSGALAEMFGLIADYHQERLHEALKRASMVVEQLAIILVAAAIGTIVLSLVSAMTSVYEAVQ</sequence>
<evidence type="ECO:0000256" key="7">
    <source>
        <dbReference type="SAM" id="Phobius"/>
    </source>
</evidence>
<dbReference type="Proteomes" id="UP000244162">
    <property type="component" value="Unassembled WGS sequence"/>
</dbReference>
<keyword evidence="5 7" id="KW-1133">Transmembrane helix</keyword>
<evidence type="ECO:0000313" key="10">
    <source>
        <dbReference type="Proteomes" id="UP000244162"/>
    </source>
</evidence>
<evidence type="ECO:0000256" key="4">
    <source>
        <dbReference type="ARBA" id="ARBA00022692"/>
    </source>
</evidence>
<evidence type="ECO:0000256" key="6">
    <source>
        <dbReference type="ARBA" id="ARBA00023136"/>
    </source>
</evidence>
<feature type="transmembrane region" description="Helical" evidence="7">
    <location>
        <begin position="377"/>
        <end position="401"/>
    </location>
</feature>
<dbReference type="PANTHER" id="PTHR30012">
    <property type="entry name" value="GENERAL SECRETION PATHWAY PROTEIN"/>
    <property type="match status" value="1"/>
</dbReference>
<dbReference type="InterPro" id="IPR003004">
    <property type="entry name" value="GspF/PilC"/>
</dbReference>
<evidence type="ECO:0000256" key="3">
    <source>
        <dbReference type="ARBA" id="ARBA00022475"/>
    </source>
</evidence>
<comment type="similarity">
    <text evidence="2">Belongs to the GSP F family.</text>
</comment>
<evidence type="ECO:0000256" key="1">
    <source>
        <dbReference type="ARBA" id="ARBA00004651"/>
    </source>
</evidence>
<keyword evidence="10" id="KW-1185">Reference proteome</keyword>
<reference evidence="9 10" key="1">
    <citation type="submission" date="2017-09" db="EMBL/GenBank/DDBJ databases">
        <title>Sphingomonas panjinensis sp.nov., isolated from oil-contaminated soil.</title>
        <authorList>
            <person name="Wang L."/>
            <person name="Chen L."/>
        </authorList>
    </citation>
    <scope>NUCLEOTIDE SEQUENCE [LARGE SCALE GENOMIC DNA]</scope>
    <source>
        <strain evidence="9 10">FW-11</strain>
    </source>
</reference>
<name>A0A2T5FY14_9SPHN</name>
<dbReference type="Gene3D" id="1.20.81.30">
    <property type="entry name" value="Type II secretion system (T2SS), domain F"/>
    <property type="match status" value="2"/>
</dbReference>
<evidence type="ECO:0000259" key="8">
    <source>
        <dbReference type="Pfam" id="PF00482"/>
    </source>
</evidence>
<proteinExistence type="inferred from homology"/>
<dbReference type="OrthoDB" id="7628664at2"/>
<evidence type="ECO:0000313" key="9">
    <source>
        <dbReference type="EMBL" id="PTQ11428.1"/>
    </source>
</evidence>
<keyword evidence="6 7" id="KW-0472">Membrane</keyword>
<dbReference type="AlphaFoldDB" id="A0A2T5FY14"/>
<evidence type="ECO:0000256" key="5">
    <source>
        <dbReference type="ARBA" id="ARBA00022989"/>
    </source>
</evidence>
<dbReference type="GO" id="GO:0015628">
    <property type="term" value="P:protein secretion by the type II secretion system"/>
    <property type="evidence" value="ECO:0007669"/>
    <property type="project" value="TreeGrafter"/>
</dbReference>
<accession>A0A2T5FY14</accession>
<dbReference type="InterPro" id="IPR042094">
    <property type="entry name" value="T2SS_GspF_sf"/>
</dbReference>
<dbReference type="PANTHER" id="PTHR30012:SF0">
    <property type="entry name" value="TYPE II SECRETION SYSTEM PROTEIN F-RELATED"/>
    <property type="match status" value="1"/>
</dbReference>
<evidence type="ECO:0000256" key="2">
    <source>
        <dbReference type="ARBA" id="ARBA00005745"/>
    </source>
</evidence>
<feature type="transmembrane region" description="Helical" evidence="7">
    <location>
        <begin position="274"/>
        <end position="299"/>
    </location>
</feature>
<comment type="subcellular location">
    <subcellularLocation>
        <location evidence="1">Cell membrane</location>
        <topology evidence="1">Multi-pass membrane protein</topology>
    </subcellularLocation>
</comment>